<sequence length="187" mass="21411">MNISNKVCIITGANSGIGKETASGLADLDAEVVMLCRNKEKGRKAQNEIIEKTNNKKVHLYLADLSKQADIRNFVEDFRQKFDKLHILINNAGLVLKNREETMDGYEYTFAVNYLAPFLLTNLLLDLLQNATPSRIINVSADLYKITHLDFDDLQSKQNYNRFKVYARSKIALNMFTFDLARRLETN</sequence>
<organism evidence="2">
    <name type="scientific">marine sediment metagenome</name>
    <dbReference type="NCBI Taxonomy" id="412755"/>
    <lineage>
        <taxon>unclassified sequences</taxon>
        <taxon>metagenomes</taxon>
        <taxon>ecological metagenomes</taxon>
    </lineage>
</organism>
<dbReference type="PRINTS" id="PR00080">
    <property type="entry name" value="SDRFAMILY"/>
</dbReference>
<dbReference type="GO" id="GO:0016491">
    <property type="term" value="F:oxidoreductase activity"/>
    <property type="evidence" value="ECO:0007669"/>
    <property type="project" value="UniProtKB-KW"/>
</dbReference>
<keyword evidence="1" id="KW-0560">Oxidoreductase</keyword>
<gene>
    <name evidence="2" type="ORF">LCGC14_0586880</name>
</gene>
<accession>A0A0F9U0U2</accession>
<dbReference type="PANTHER" id="PTHR43157:SF31">
    <property type="entry name" value="PHOSPHATIDYLINOSITOL-GLYCAN BIOSYNTHESIS CLASS F PROTEIN"/>
    <property type="match status" value="1"/>
</dbReference>
<dbReference type="Gene3D" id="3.40.50.720">
    <property type="entry name" value="NAD(P)-binding Rossmann-like Domain"/>
    <property type="match status" value="1"/>
</dbReference>
<name>A0A0F9U0U2_9ZZZZ</name>
<dbReference type="EMBL" id="LAZR01000904">
    <property type="protein sequence ID" value="KKN54966.1"/>
    <property type="molecule type" value="Genomic_DNA"/>
</dbReference>
<dbReference type="Pfam" id="PF00106">
    <property type="entry name" value="adh_short"/>
    <property type="match status" value="1"/>
</dbReference>
<dbReference type="PANTHER" id="PTHR43157">
    <property type="entry name" value="PHOSPHATIDYLINOSITOL-GLYCAN BIOSYNTHESIS CLASS F PROTEIN-RELATED"/>
    <property type="match status" value="1"/>
</dbReference>
<dbReference type="PRINTS" id="PR00081">
    <property type="entry name" value="GDHRDH"/>
</dbReference>
<dbReference type="InterPro" id="IPR036291">
    <property type="entry name" value="NAD(P)-bd_dom_sf"/>
</dbReference>
<dbReference type="InterPro" id="IPR002347">
    <property type="entry name" value="SDR_fam"/>
</dbReference>
<dbReference type="AlphaFoldDB" id="A0A0F9U0U2"/>
<reference evidence="2" key="1">
    <citation type="journal article" date="2015" name="Nature">
        <title>Complex archaea that bridge the gap between prokaryotes and eukaryotes.</title>
        <authorList>
            <person name="Spang A."/>
            <person name="Saw J.H."/>
            <person name="Jorgensen S.L."/>
            <person name="Zaremba-Niedzwiedzka K."/>
            <person name="Martijn J."/>
            <person name="Lind A.E."/>
            <person name="van Eijk R."/>
            <person name="Schleper C."/>
            <person name="Guy L."/>
            <person name="Ettema T.J."/>
        </authorList>
    </citation>
    <scope>NUCLEOTIDE SEQUENCE</scope>
</reference>
<evidence type="ECO:0000313" key="2">
    <source>
        <dbReference type="EMBL" id="KKN54966.1"/>
    </source>
</evidence>
<comment type="caution">
    <text evidence="2">The sequence shown here is derived from an EMBL/GenBank/DDBJ whole genome shotgun (WGS) entry which is preliminary data.</text>
</comment>
<proteinExistence type="predicted"/>
<protein>
    <submittedName>
        <fullName evidence="2">Uncharacterized protein</fullName>
    </submittedName>
</protein>
<dbReference type="SUPFAM" id="SSF51735">
    <property type="entry name" value="NAD(P)-binding Rossmann-fold domains"/>
    <property type="match status" value="1"/>
</dbReference>
<evidence type="ECO:0000256" key="1">
    <source>
        <dbReference type="ARBA" id="ARBA00023002"/>
    </source>
</evidence>